<accession>A0A432XZM9</accession>
<protein>
    <submittedName>
        <fullName evidence="3">Uncharacterized protein</fullName>
    </submittedName>
</protein>
<feature type="compositionally biased region" description="Polar residues" evidence="1">
    <location>
        <begin position="62"/>
        <end position="76"/>
    </location>
</feature>
<keyword evidence="2" id="KW-0732">Signal</keyword>
<dbReference type="Proteomes" id="UP000287198">
    <property type="component" value="Unassembled WGS sequence"/>
</dbReference>
<feature type="signal peptide" evidence="2">
    <location>
        <begin position="1"/>
        <end position="24"/>
    </location>
</feature>
<sequence>MNKLTHLLYLSVIAFLAIALWQQATTPMPADSLTSANTENMKVPNRADIQAPAAQPIPSAESGETVSGETQSATLTSADNEANENAESNVNNSAEIDETLEQLRGKLSTEQLDDLIRRHLLVDGLEERMQSEAIDQDWAYFMQESITHVYEDNEQLQTAVLNSIECRTTICVVEFSGLDTPMDYMSNFHAAMVQSSWFSTDYRTAMISNPGDNTHRIQIFRP</sequence>
<keyword evidence="4" id="KW-1185">Reference proteome</keyword>
<feature type="compositionally biased region" description="Low complexity" evidence="1">
    <location>
        <begin position="77"/>
        <end position="94"/>
    </location>
</feature>
<feature type="region of interest" description="Disordered" evidence="1">
    <location>
        <begin position="53"/>
        <end position="95"/>
    </location>
</feature>
<gene>
    <name evidence="3" type="ORF">CWI69_01740</name>
</gene>
<dbReference type="AlphaFoldDB" id="A0A432XZM9"/>
<comment type="caution">
    <text evidence="3">The sequence shown here is derived from an EMBL/GenBank/DDBJ whole genome shotgun (WGS) entry which is preliminary data.</text>
</comment>
<evidence type="ECO:0000256" key="2">
    <source>
        <dbReference type="SAM" id="SignalP"/>
    </source>
</evidence>
<dbReference type="EMBL" id="PIPW01000001">
    <property type="protein sequence ID" value="RUO54170.1"/>
    <property type="molecule type" value="Genomic_DNA"/>
</dbReference>
<feature type="chain" id="PRO_5019034901" evidence="2">
    <location>
        <begin position="25"/>
        <end position="222"/>
    </location>
</feature>
<dbReference type="RefSeq" id="WP_126761316.1">
    <property type="nucleotide sequence ID" value="NZ_JBHLTZ010000004.1"/>
</dbReference>
<evidence type="ECO:0000313" key="3">
    <source>
        <dbReference type="EMBL" id="RUO54170.1"/>
    </source>
</evidence>
<evidence type="ECO:0000256" key="1">
    <source>
        <dbReference type="SAM" id="MobiDB-lite"/>
    </source>
</evidence>
<dbReference type="OrthoDB" id="6238433at2"/>
<evidence type="ECO:0000313" key="4">
    <source>
        <dbReference type="Proteomes" id="UP000287198"/>
    </source>
</evidence>
<name>A0A432XZM9_9GAMM</name>
<organism evidence="3 4">
    <name type="scientific">Pseudidiomarina halophila</name>
    <dbReference type="NCBI Taxonomy" id="1449799"/>
    <lineage>
        <taxon>Bacteria</taxon>
        <taxon>Pseudomonadati</taxon>
        <taxon>Pseudomonadota</taxon>
        <taxon>Gammaproteobacteria</taxon>
        <taxon>Alteromonadales</taxon>
        <taxon>Idiomarinaceae</taxon>
        <taxon>Pseudidiomarina</taxon>
    </lineage>
</organism>
<reference evidence="4" key="1">
    <citation type="journal article" date="2018" name="Front. Microbiol.">
        <title>Genome-Based Analysis Reveals the Taxonomy and Diversity of the Family Idiomarinaceae.</title>
        <authorList>
            <person name="Liu Y."/>
            <person name="Lai Q."/>
            <person name="Shao Z."/>
        </authorList>
    </citation>
    <scope>NUCLEOTIDE SEQUENCE [LARGE SCALE GENOMIC DNA]</scope>
    <source>
        <strain evidence="4">BH195</strain>
    </source>
</reference>
<proteinExistence type="predicted"/>